<dbReference type="PANTHER" id="PTHR28152:SF1">
    <property type="entry name" value="HYDROXYACYL-THIOESTER DEHYDRATASE TYPE 2, MITOCHONDRIAL"/>
    <property type="match status" value="1"/>
</dbReference>
<comment type="caution">
    <text evidence="1">The sequence shown here is derived from an EMBL/GenBank/DDBJ whole genome shotgun (WGS) entry which is preliminary data.</text>
</comment>
<dbReference type="RefSeq" id="WP_049645196.1">
    <property type="nucleotide sequence ID" value="NZ_LFTY01000002.1"/>
</dbReference>
<sequence>MDDATPEMQTIADVMDPARAAALHATLGLSGPAPGAGDPLPPFWHHIYFWDPQPPDRLGRDSHPRTGHGLIPDLGLPQRMWAGGALEFHGPVTLGLPAERVSTVEDVSEKTGRSGRLGFVRLRHDIVQNGVTRVSERQDIVYRDPPDQRRAVPVALARTDERLSEPASFDTTMLFRYSALTFNGHRIHYDLDYCQRVEGYAGLVVHGPLLAQRLIGLADRALGGLSRFEFRATSALMHFEAAEICMGEDGAMWVRGPDGRVCMEATAR</sequence>
<dbReference type="Proteomes" id="UP000037178">
    <property type="component" value="Unassembled WGS sequence"/>
</dbReference>
<dbReference type="EMBL" id="LFTY01000002">
    <property type="protein sequence ID" value="KMW59769.1"/>
    <property type="molecule type" value="Genomic_DNA"/>
</dbReference>
<protein>
    <recommendedName>
        <fullName evidence="3">N-terminal of MaoC-like dehydratase domain-containing protein</fullName>
    </recommendedName>
</protein>
<name>A0A0J9EDG7_9RHOB</name>
<dbReference type="Gene3D" id="3.10.129.10">
    <property type="entry name" value="Hotdog Thioesterase"/>
    <property type="match status" value="2"/>
</dbReference>
<keyword evidence="2" id="KW-1185">Reference proteome</keyword>
<evidence type="ECO:0008006" key="3">
    <source>
        <dbReference type="Google" id="ProtNLM"/>
    </source>
</evidence>
<gene>
    <name evidence="1" type="ORF">AIOL_004752</name>
</gene>
<evidence type="ECO:0000313" key="2">
    <source>
        <dbReference type="Proteomes" id="UP000037178"/>
    </source>
</evidence>
<organism evidence="1 2">
    <name type="scientific">Candidatus Rhodobacter oscarellae</name>
    <dbReference type="NCBI Taxonomy" id="1675527"/>
    <lineage>
        <taxon>Bacteria</taxon>
        <taxon>Pseudomonadati</taxon>
        <taxon>Pseudomonadota</taxon>
        <taxon>Alphaproteobacteria</taxon>
        <taxon>Rhodobacterales</taxon>
        <taxon>Rhodobacter group</taxon>
        <taxon>Rhodobacter</taxon>
    </lineage>
</organism>
<dbReference type="AlphaFoldDB" id="A0A0J9EDG7"/>
<dbReference type="InterPro" id="IPR029069">
    <property type="entry name" value="HotDog_dom_sf"/>
</dbReference>
<dbReference type="GO" id="GO:0019171">
    <property type="term" value="F:(3R)-hydroxyacyl-[acyl-carrier-protein] dehydratase activity"/>
    <property type="evidence" value="ECO:0007669"/>
    <property type="project" value="TreeGrafter"/>
</dbReference>
<dbReference type="PANTHER" id="PTHR28152">
    <property type="entry name" value="HYDROXYACYL-THIOESTER DEHYDRATASE TYPE 2, MITOCHONDRIAL"/>
    <property type="match status" value="1"/>
</dbReference>
<dbReference type="SUPFAM" id="SSF54637">
    <property type="entry name" value="Thioesterase/thiol ester dehydrase-isomerase"/>
    <property type="match status" value="1"/>
</dbReference>
<evidence type="ECO:0000313" key="1">
    <source>
        <dbReference type="EMBL" id="KMW59769.1"/>
    </source>
</evidence>
<dbReference type="STRING" id="1675527.AIOL_004752"/>
<dbReference type="InterPro" id="IPR052741">
    <property type="entry name" value="Mitochondrial_HTD2"/>
</dbReference>
<dbReference type="PATRIC" id="fig|1675527.3.peg.4987"/>
<dbReference type="OrthoDB" id="7183822at2"/>
<proteinExistence type="predicted"/>
<reference evidence="1 2" key="1">
    <citation type="submission" date="2015-06" db="EMBL/GenBank/DDBJ databases">
        <title>Draft genome sequence of an Alphaproteobacteria species associated to the Mediterranean sponge Oscarella lobularis.</title>
        <authorList>
            <person name="Jourda C."/>
            <person name="Santini S."/>
            <person name="Claverie J.-M."/>
        </authorList>
    </citation>
    <scope>NUCLEOTIDE SEQUENCE [LARGE SCALE GENOMIC DNA]</scope>
    <source>
        <strain evidence="1">IGS</strain>
    </source>
</reference>
<accession>A0A0J9EDG7</accession>